<dbReference type="PANTHER" id="PTHR13018">
    <property type="entry name" value="PROBABLE MEMBRANE PROTEIN DUF221-RELATED"/>
    <property type="match status" value="1"/>
</dbReference>
<dbReference type="Pfam" id="PF14703">
    <property type="entry name" value="PHM7_cyt"/>
    <property type="match status" value="1"/>
</dbReference>
<gene>
    <name evidence="14" type="ORF">AABB24_025259</name>
</gene>
<keyword evidence="3" id="KW-0813">Transport</keyword>
<keyword evidence="6 10" id="KW-1133">Transmembrane helix</keyword>
<dbReference type="InterPro" id="IPR045122">
    <property type="entry name" value="Csc1-like"/>
</dbReference>
<evidence type="ECO:0000256" key="10">
    <source>
        <dbReference type="SAM" id="Phobius"/>
    </source>
</evidence>
<evidence type="ECO:0000256" key="5">
    <source>
        <dbReference type="ARBA" id="ARBA00022837"/>
    </source>
</evidence>
<comment type="similarity">
    <text evidence="2">Belongs to the CSC1 (TC 1.A.17) family.</text>
</comment>
<dbReference type="GO" id="GO:0034220">
    <property type="term" value="P:monoatomic ion transmembrane transport"/>
    <property type="evidence" value="ECO:0007669"/>
    <property type="project" value="UniProtKB-KW"/>
</dbReference>
<dbReference type="GO" id="GO:0016020">
    <property type="term" value="C:membrane"/>
    <property type="evidence" value="ECO:0007669"/>
    <property type="project" value="UniProtKB-SubCell"/>
</dbReference>
<dbReference type="InterPro" id="IPR032880">
    <property type="entry name" value="CSC1/OSCA1-like_N"/>
</dbReference>
<feature type="transmembrane region" description="Helical" evidence="10">
    <location>
        <begin position="6"/>
        <end position="27"/>
    </location>
</feature>
<evidence type="ECO:0000259" key="13">
    <source>
        <dbReference type="Pfam" id="PF14703"/>
    </source>
</evidence>
<comment type="caution">
    <text evidence="14">The sequence shown here is derived from an EMBL/GenBank/DDBJ whole genome shotgun (WGS) entry which is preliminary data.</text>
</comment>
<keyword evidence="7" id="KW-0406">Ion transport</keyword>
<feature type="transmembrane region" description="Helical" evidence="10">
    <location>
        <begin position="417"/>
        <end position="437"/>
    </location>
</feature>
<feature type="transmembrane region" description="Helical" evidence="10">
    <location>
        <begin position="449"/>
        <end position="469"/>
    </location>
</feature>
<evidence type="ECO:0000256" key="1">
    <source>
        <dbReference type="ARBA" id="ARBA00004141"/>
    </source>
</evidence>
<feature type="transmembrane region" description="Helical" evidence="10">
    <location>
        <begin position="388"/>
        <end position="410"/>
    </location>
</feature>
<feature type="transmembrane region" description="Helical" evidence="10">
    <location>
        <begin position="628"/>
        <end position="647"/>
    </location>
</feature>
<dbReference type="Pfam" id="PF13967">
    <property type="entry name" value="RSN1_TM"/>
    <property type="match status" value="1"/>
</dbReference>
<name>A0ABD2SS65_9SOLN</name>
<dbReference type="PANTHER" id="PTHR13018:SF109">
    <property type="entry name" value="CSC1-LIKE PROTEIN HYP1"/>
    <property type="match status" value="1"/>
</dbReference>
<evidence type="ECO:0000313" key="15">
    <source>
        <dbReference type="Proteomes" id="UP001627284"/>
    </source>
</evidence>
<accession>A0ABD2SS65</accession>
<dbReference type="Pfam" id="PF02714">
    <property type="entry name" value="RSN1_7TM"/>
    <property type="match status" value="1"/>
</dbReference>
<reference evidence="14 15" key="1">
    <citation type="submission" date="2024-05" db="EMBL/GenBank/DDBJ databases">
        <title>De novo assembly of an allotetraploid wild potato.</title>
        <authorList>
            <person name="Hosaka A.J."/>
        </authorList>
    </citation>
    <scope>NUCLEOTIDE SEQUENCE [LARGE SCALE GENOMIC DNA]</scope>
    <source>
        <tissue evidence="14">Young leaves</tissue>
    </source>
</reference>
<dbReference type="InterPro" id="IPR003864">
    <property type="entry name" value="CSC1/OSCA1-like_7TM"/>
</dbReference>
<evidence type="ECO:0000256" key="6">
    <source>
        <dbReference type="ARBA" id="ARBA00022989"/>
    </source>
</evidence>
<feature type="domain" description="CSC1/OSCA1-like 7TM region" evidence="11">
    <location>
        <begin position="356"/>
        <end position="621"/>
    </location>
</feature>
<evidence type="ECO:0000256" key="2">
    <source>
        <dbReference type="ARBA" id="ARBA00007779"/>
    </source>
</evidence>
<comment type="subcellular location">
    <subcellularLocation>
        <location evidence="1">Membrane</location>
        <topology evidence="1">Multi-pass membrane protein</topology>
    </subcellularLocation>
</comment>
<feature type="domain" description="CSC1/OSCA1-like N-terminal transmembrane" evidence="12">
    <location>
        <begin position="5"/>
        <end position="167"/>
    </location>
</feature>
<organism evidence="14 15">
    <name type="scientific">Solanum stoloniferum</name>
    <dbReference type="NCBI Taxonomy" id="62892"/>
    <lineage>
        <taxon>Eukaryota</taxon>
        <taxon>Viridiplantae</taxon>
        <taxon>Streptophyta</taxon>
        <taxon>Embryophyta</taxon>
        <taxon>Tracheophyta</taxon>
        <taxon>Spermatophyta</taxon>
        <taxon>Magnoliopsida</taxon>
        <taxon>eudicotyledons</taxon>
        <taxon>Gunneridae</taxon>
        <taxon>Pentapetalae</taxon>
        <taxon>asterids</taxon>
        <taxon>lamiids</taxon>
        <taxon>Solanales</taxon>
        <taxon>Solanaceae</taxon>
        <taxon>Solanoideae</taxon>
        <taxon>Solaneae</taxon>
        <taxon>Solanum</taxon>
    </lineage>
</organism>
<keyword evidence="15" id="KW-1185">Reference proteome</keyword>
<feature type="transmembrane region" description="Helical" evidence="10">
    <location>
        <begin position="97"/>
        <end position="116"/>
    </location>
</feature>
<keyword evidence="4 10" id="KW-0812">Transmembrane</keyword>
<evidence type="ECO:0000259" key="11">
    <source>
        <dbReference type="Pfam" id="PF02714"/>
    </source>
</evidence>
<sequence length="716" mass="81456">MILSALLTSVGINLGLCFLFFTLYSILRKQPGNAEVYAPRLVAEGKSQQSSNFNLERLLPSAGWVTRAWRPSEAELLSTSGLDAVVFMRIFIFSARVFTFAVIVGIFILLPINYMGKQLSLDFLDLPNKSLESFTISNVDDGSNRLWIHFSAVYIFTAVVCYLLYFEYDYISSKRVSYFYSSKPHPHQFTILVRSIPASSGRSYSETVERFFSEYYPTTYLSHWVVRRASKLQGLIKNSKRLYRRLVNLKTANHDRERFGRAGFMGLFGERVDLLDHYEKKLEDIEDNVRAEQSSCLGKEVGAAFVSFRTRFAAASAIHMQQGVNPTQWVTEPAPDPEDVYWPFFSASFLKRWISNLVVVVACVLLTVLFLIPVLIVQGLTHLEQLEIWFPFLKGLLRIAFVSQVITGYLPSLVLQLFLYVVPSIMIMFSSIQGYIAMSQIEKSACIKVLWFTIWNIFFANVLSGSALYRVEIFLEPKNIPAVLAVAVPGQATFFIAYVVTSGWTSTSSELFQLSTLVFNFIKRNICRKYDDEFEVPSVPYHSEIPRILLFGLLGITYFFLAPLILPFLLVYYCLGYLIYRNQLLNVYAPKYETDGKLWPIVHDSMIFSLILMHVIAIGIFGLKKLPLASSLTVPLPILTLVFNSYCRRRFLPMFKSYSVESLLKKDKEEQNDPTIASFHERLATAYQDPALLHGRYSGNSASIIAPLLSTAEVDS</sequence>
<proteinExistence type="inferred from homology"/>
<feature type="transmembrane region" description="Helical" evidence="10">
    <location>
        <begin position="481"/>
        <end position="500"/>
    </location>
</feature>
<evidence type="ECO:0008006" key="16">
    <source>
        <dbReference type="Google" id="ProtNLM"/>
    </source>
</evidence>
<dbReference type="AlphaFoldDB" id="A0ABD2SS65"/>
<evidence type="ECO:0000256" key="4">
    <source>
        <dbReference type="ARBA" id="ARBA00022692"/>
    </source>
</evidence>
<evidence type="ECO:0000256" key="8">
    <source>
        <dbReference type="ARBA" id="ARBA00023136"/>
    </source>
</evidence>
<feature type="transmembrane region" description="Helical" evidence="10">
    <location>
        <begin position="548"/>
        <end position="580"/>
    </location>
</feature>
<feature type="transmembrane region" description="Helical" evidence="10">
    <location>
        <begin position="146"/>
        <end position="165"/>
    </location>
</feature>
<evidence type="ECO:0000256" key="7">
    <source>
        <dbReference type="ARBA" id="ARBA00023065"/>
    </source>
</evidence>
<keyword evidence="8 10" id="KW-0472">Membrane</keyword>
<keyword evidence="5" id="KW-0106">Calcium</keyword>
<dbReference type="Proteomes" id="UP001627284">
    <property type="component" value="Unassembled WGS sequence"/>
</dbReference>
<evidence type="ECO:0000313" key="14">
    <source>
        <dbReference type="EMBL" id="KAL3346719.1"/>
    </source>
</evidence>
<keyword evidence="9" id="KW-0407">Ion channel</keyword>
<feature type="transmembrane region" description="Helical" evidence="10">
    <location>
        <begin position="601"/>
        <end position="622"/>
    </location>
</feature>
<evidence type="ECO:0000256" key="3">
    <source>
        <dbReference type="ARBA" id="ARBA00022448"/>
    </source>
</evidence>
<evidence type="ECO:0000259" key="12">
    <source>
        <dbReference type="Pfam" id="PF13967"/>
    </source>
</evidence>
<dbReference type="InterPro" id="IPR027815">
    <property type="entry name" value="CSC1/OSCA1-like_cyt"/>
</dbReference>
<feature type="transmembrane region" description="Helical" evidence="10">
    <location>
        <begin position="353"/>
        <end position="376"/>
    </location>
</feature>
<dbReference type="EMBL" id="JBJKTR010000014">
    <property type="protein sequence ID" value="KAL3346719.1"/>
    <property type="molecule type" value="Genomic_DNA"/>
</dbReference>
<feature type="domain" description="CSC1/OSCA1-like cytosolic" evidence="13">
    <location>
        <begin position="188"/>
        <end position="343"/>
    </location>
</feature>
<protein>
    <recommendedName>
        <fullName evidence="16">CSC1-like protein HYP1</fullName>
    </recommendedName>
</protein>
<dbReference type="EMBL" id="JBJKTR010000014">
    <property type="protein sequence ID" value="KAL3346720.1"/>
    <property type="molecule type" value="Genomic_DNA"/>
</dbReference>
<evidence type="ECO:0000256" key="9">
    <source>
        <dbReference type="ARBA" id="ARBA00023303"/>
    </source>
</evidence>